<name>A0A552UJG1_9SPHN</name>
<evidence type="ECO:0000313" key="2">
    <source>
        <dbReference type="EMBL" id="TRW18379.1"/>
    </source>
</evidence>
<dbReference type="Proteomes" id="UP000317894">
    <property type="component" value="Unassembled WGS sequence"/>
</dbReference>
<protein>
    <submittedName>
        <fullName evidence="2">Flp family type IVb pilin</fullName>
    </submittedName>
</protein>
<keyword evidence="3" id="KW-1185">Reference proteome</keyword>
<dbReference type="AlphaFoldDB" id="A0A552UJG1"/>
<accession>A0A552UJG1</accession>
<sequence>MKLLKKVRVSKSGASAAEYALILAVIGGGIVVAAIALQGSISGAMGRTTGTLTTAGVTP</sequence>
<feature type="transmembrane region" description="Helical" evidence="1">
    <location>
        <begin position="20"/>
        <end position="41"/>
    </location>
</feature>
<keyword evidence="1" id="KW-0472">Membrane</keyword>
<evidence type="ECO:0000256" key="1">
    <source>
        <dbReference type="SAM" id="Phobius"/>
    </source>
</evidence>
<dbReference type="EMBL" id="VJWA01000001">
    <property type="protein sequence ID" value="TRW18379.1"/>
    <property type="molecule type" value="Genomic_DNA"/>
</dbReference>
<organism evidence="2 3">
    <name type="scientific">Glacieibacterium frigidum</name>
    <dbReference type="NCBI Taxonomy" id="2593303"/>
    <lineage>
        <taxon>Bacteria</taxon>
        <taxon>Pseudomonadati</taxon>
        <taxon>Pseudomonadota</taxon>
        <taxon>Alphaproteobacteria</taxon>
        <taxon>Sphingomonadales</taxon>
        <taxon>Sphingosinicellaceae</taxon>
        <taxon>Glacieibacterium</taxon>
    </lineage>
</organism>
<gene>
    <name evidence="2" type="ORF">FMM06_03810</name>
</gene>
<proteinExistence type="predicted"/>
<comment type="caution">
    <text evidence="2">The sequence shown here is derived from an EMBL/GenBank/DDBJ whole genome shotgun (WGS) entry which is preliminary data.</text>
</comment>
<keyword evidence="1" id="KW-0812">Transmembrane</keyword>
<evidence type="ECO:0000313" key="3">
    <source>
        <dbReference type="Proteomes" id="UP000317894"/>
    </source>
</evidence>
<reference evidence="2 3" key="1">
    <citation type="submission" date="2019-07" db="EMBL/GenBank/DDBJ databases">
        <title>Novel species isolated from glacier.</title>
        <authorList>
            <person name="Liu Q."/>
            <person name="Xin Y.-H."/>
        </authorList>
    </citation>
    <scope>NUCLEOTIDE SEQUENCE [LARGE SCALE GENOMIC DNA]</scope>
    <source>
        <strain evidence="2 3">LB1R16</strain>
    </source>
</reference>
<keyword evidence="1" id="KW-1133">Transmembrane helix</keyword>